<feature type="compositionally biased region" description="Polar residues" evidence="1">
    <location>
        <begin position="265"/>
        <end position="276"/>
    </location>
</feature>
<reference evidence="2" key="3">
    <citation type="submission" date="2016-05" db="EMBL/GenBank/DDBJ databases">
        <title>WGS assembly of Xenopus tropicalis.</title>
        <authorList>
            <person name="Sessions A."/>
            <person name="Jenkins J."/>
            <person name="Mitros T."/>
            <person name="Lyons J.T."/>
            <person name="Dichmann D.S."/>
            <person name="Robert J."/>
            <person name="Harland R.M."/>
            <person name="Rokhsar D.S."/>
        </authorList>
    </citation>
    <scope>NUCLEOTIDE SEQUENCE</scope>
    <source>
        <strain evidence="2">Nigerian</strain>
    </source>
</reference>
<dbReference type="PANTHER" id="PTHR34718">
    <property type="entry name" value="PHD-TYPE DOMAIN-CONTAINING PROTEIN"/>
    <property type="match status" value="1"/>
</dbReference>
<evidence type="ECO:0008006" key="3">
    <source>
        <dbReference type="Google" id="ProtNLM"/>
    </source>
</evidence>
<evidence type="ECO:0000256" key="1">
    <source>
        <dbReference type="SAM" id="MobiDB-lite"/>
    </source>
</evidence>
<feature type="region of interest" description="Disordered" evidence="1">
    <location>
        <begin position="189"/>
        <end position="423"/>
    </location>
</feature>
<feature type="compositionally biased region" description="Basic residues" evidence="1">
    <location>
        <begin position="286"/>
        <end position="295"/>
    </location>
</feature>
<proteinExistence type="predicted"/>
<feature type="compositionally biased region" description="Basic residues" evidence="1">
    <location>
        <begin position="189"/>
        <end position="201"/>
    </location>
</feature>
<feature type="compositionally biased region" description="Basic and acidic residues" evidence="1">
    <location>
        <begin position="301"/>
        <end position="320"/>
    </location>
</feature>
<accession>A0A1B8Y2N6</accession>
<feature type="compositionally biased region" description="Polar residues" evidence="1">
    <location>
        <begin position="381"/>
        <end position="418"/>
    </location>
</feature>
<dbReference type="PANTHER" id="PTHR34718:SF2">
    <property type="entry name" value="PHD-TYPE DOMAIN-CONTAINING PROTEIN"/>
    <property type="match status" value="1"/>
</dbReference>
<reference evidence="2" key="1">
    <citation type="submission" date="2009-11" db="EMBL/GenBank/DDBJ databases">
        <authorList>
            <consortium name="US DOE Joint Genome Institute (JGI-PGF)"/>
            <person name="Ottilar R."/>
            <person name="Schmutz J."/>
            <person name="Salamov A."/>
            <person name="Cheng J.F."/>
            <person name="Lucas S."/>
            <person name="Pitluck S."/>
            <person name="Gundlach H."/>
            <person name="Guo Y."/>
            <person name="Haberer G."/>
            <person name="Nasrallah J."/>
            <person name="Mayer K.F.X."/>
            <person name="van de Peer Y."/>
            <person name="Weigel D."/>
            <person name="Grigoriev I.V."/>
        </authorList>
    </citation>
    <scope>NUCLEOTIDE SEQUENCE</scope>
    <source>
        <strain evidence="2">Nigerian</strain>
    </source>
</reference>
<gene>
    <name evidence="2" type="ORF">XENTR_v90027370mg</name>
</gene>
<dbReference type="SUPFAM" id="SSF54001">
    <property type="entry name" value="Cysteine proteinases"/>
    <property type="match status" value="1"/>
</dbReference>
<protein>
    <recommendedName>
        <fullName evidence="3">Ubiquitin-like protease family profile domain-containing protein</fullName>
    </recommendedName>
</protein>
<name>A0A1B8Y2N6_XENTR</name>
<reference evidence="2" key="2">
    <citation type="journal article" date="2010" name="Science">
        <title>The genome of the Western clawed frog Xenopus tropicalis.</title>
        <authorList>
            <person name="Hellsten U."/>
            <person name="Harland R.M."/>
            <person name="Gilchrist M.J."/>
            <person name="Hendrix D."/>
            <person name="Jurka J."/>
            <person name="Kapitonov V."/>
            <person name="Ovcharenko I."/>
            <person name="Putnam N.H."/>
            <person name="Shu S."/>
            <person name="Taher L."/>
            <person name="Blitz I.L."/>
            <person name="Blumberg B."/>
            <person name="Dichmann D.S."/>
            <person name="Dubchak I."/>
            <person name="Amaya E."/>
            <person name="Detter J.C."/>
            <person name="Fletcher R."/>
            <person name="Gerhard D.S."/>
            <person name="Goodstein D."/>
            <person name="Graves T."/>
            <person name="Grigoriev I.V."/>
            <person name="Grimwood J."/>
            <person name="Kawashima T."/>
            <person name="Lindquist E."/>
            <person name="Lucas S.M."/>
            <person name="Mead P.E."/>
            <person name="Mitros T."/>
            <person name="Ogino H."/>
            <person name="Ohta Y."/>
            <person name="Poliakov A.V."/>
            <person name="Pollet N."/>
            <person name="Robert J."/>
            <person name="Salamov A."/>
            <person name="Sater A.K."/>
            <person name="Schmutz J."/>
            <person name="Terry A."/>
            <person name="Vize P.D."/>
            <person name="Warren W.C."/>
            <person name="Wells D."/>
            <person name="Wills A."/>
            <person name="Wilson R.K."/>
            <person name="Zimmerman L.B."/>
            <person name="Zorn A.M."/>
            <person name="Grainger R."/>
            <person name="Grammer T."/>
            <person name="Khokha M.K."/>
            <person name="Richardson P.M."/>
            <person name="Rokhsar D.S."/>
        </authorList>
    </citation>
    <scope>NUCLEOTIDE SEQUENCE [LARGE SCALE GENOMIC DNA]</scope>
    <source>
        <strain evidence="2">Nigerian</strain>
    </source>
</reference>
<dbReference type="AlphaFoldDB" id="A0A1B8Y2N6"/>
<dbReference type="Gene3D" id="3.40.395.10">
    <property type="entry name" value="Adenoviral Proteinase, Chain A"/>
    <property type="match status" value="1"/>
</dbReference>
<organism evidence="2">
    <name type="scientific">Xenopus tropicalis</name>
    <name type="common">Western clawed frog</name>
    <name type="synonym">Silurana tropicalis</name>
    <dbReference type="NCBI Taxonomy" id="8364"/>
    <lineage>
        <taxon>Eukaryota</taxon>
        <taxon>Metazoa</taxon>
        <taxon>Chordata</taxon>
        <taxon>Craniata</taxon>
        <taxon>Vertebrata</taxon>
        <taxon>Euteleostomi</taxon>
        <taxon>Amphibia</taxon>
        <taxon>Batrachia</taxon>
        <taxon>Anura</taxon>
        <taxon>Pipoidea</taxon>
        <taxon>Pipidae</taxon>
        <taxon>Xenopodinae</taxon>
        <taxon>Xenopus</taxon>
        <taxon>Silurana</taxon>
    </lineage>
</organism>
<evidence type="ECO:0000313" key="2">
    <source>
        <dbReference type="EMBL" id="OCA17195.1"/>
    </source>
</evidence>
<dbReference type="EMBL" id="KV460518">
    <property type="protein sequence ID" value="OCA17195.1"/>
    <property type="molecule type" value="Genomic_DNA"/>
</dbReference>
<sequence length="602" mass="68973">MASAGNFSFIKHIPFTLTKLFKRTKNKDEKKKIQTHCGCFSAFKRLVGKKKKTSSAESENMPQPCMCEEEVKYTSTTCIQEEKKIEALLPCQSEQEIGNDSICVQEEEKIEAPIPCQSEQEICDNSICIQEEEKMEAPISCQSEQEIGNNSTCIQEEKTETSIPCQAEQVISNDSICVKEEQKCDPSKKVAKKRKKKKKQTKMVEPEKNTQPCSNEEEGNKISTECTIKEEKNEVSPSFEAEQNRSDSSTPYTKEEQEAKPDFPSCTNEKNNNEPSTMCLMEVNTKKKKKRKKKQTQNTKVETEEKHEASNLRKGEEKKCASTTSTKVQETNQNYPKKQETNQNCPKKQETNQNCPKKQETNQNCPKKQETNRNCPKKQETNQNCPKKQETNQNCPKKQETNQNCPKKQETNQGSTLCQKAEKPRNNNWIPELNLTQQHKMELKSNAWLDDIIIDAAQNLLQKQFGCEGLQSCIFSQLEFSPVYGPSVQIHYDSQRHHWLTSCFKAKQVEIADSIKTRVLPHNIRQQIQYCYRELVRDPASTIKVLDVDQQPNGYDCGVYAIANAYEFLSNGNPICKPILTYLSTHIQTHTDLSIHSHTDPY</sequence>
<feature type="compositionally biased region" description="Polar residues" evidence="1">
    <location>
        <begin position="321"/>
        <end position="366"/>
    </location>
</feature>
<dbReference type="InterPro" id="IPR038765">
    <property type="entry name" value="Papain-like_cys_pep_sf"/>
</dbReference>